<keyword evidence="3" id="KW-1185">Reference proteome</keyword>
<proteinExistence type="predicted"/>
<comment type="caution">
    <text evidence="2">The sequence shown here is derived from an EMBL/GenBank/DDBJ whole genome shotgun (WGS) entry which is preliminary data.</text>
</comment>
<evidence type="ECO:0000313" key="2">
    <source>
        <dbReference type="EMBL" id="KAG5415622.1"/>
    </source>
</evidence>
<evidence type="ECO:0000256" key="1">
    <source>
        <dbReference type="SAM" id="MobiDB-lite"/>
    </source>
</evidence>
<name>A0ABQ7NXP9_BRACM</name>
<reference evidence="2 3" key="1">
    <citation type="submission" date="2021-03" db="EMBL/GenBank/DDBJ databases">
        <authorList>
            <person name="King G.J."/>
            <person name="Bancroft I."/>
            <person name="Baten A."/>
            <person name="Bloomfield J."/>
            <person name="Borpatragohain P."/>
            <person name="He Z."/>
            <person name="Irish N."/>
            <person name="Irwin J."/>
            <person name="Liu K."/>
            <person name="Mauleon R.P."/>
            <person name="Moore J."/>
            <person name="Morris R."/>
            <person name="Ostergaard L."/>
            <person name="Wang B."/>
            <person name="Wells R."/>
        </authorList>
    </citation>
    <scope>NUCLEOTIDE SEQUENCE [LARGE SCALE GENOMIC DNA]</scope>
    <source>
        <strain evidence="2">R-o-18</strain>
        <tissue evidence="2">Leaf</tissue>
    </source>
</reference>
<organism evidence="2 3">
    <name type="scientific">Brassica rapa subsp. trilocularis</name>
    <dbReference type="NCBI Taxonomy" id="1813537"/>
    <lineage>
        <taxon>Eukaryota</taxon>
        <taxon>Viridiplantae</taxon>
        <taxon>Streptophyta</taxon>
        <taxon>Embryophyta</taxon>
        <taxon>Tracheophyta</taxon>
        <taxon>Spermatophyta</taxon>
        <taxon>Magnoliopsida</taxon>
        <taxon>eudicotyledons</taxon>
        <taxon>Gunneridae</taxon>
        <taxon>Pentapetalae</taxon>
        <taxon>rosids</taxon>
        <taxon>malvids</taxon>
        <taxon>Brassicales</taxon>
        <taxon>Brassicaceae</taxon>
        <taxon>Brassiceae</taxon>
        <taxon>Brassica</taxon>
    </lineage>
</organism>
<dbReference type="Proteomes" id="UP000823674">
    <property type="component" value="Chromosome A01"/>
</dbReference>
<feature type="compositionally biased region" description="Basic residues" evidence="1">
    <location>
        <begin position="121"/>
        <end position="142"/>
    </location>
</feature>
<accession>A0ABQ7NXP9</accession>
<protein>
    <submittedName>
        <fullName evidence="2">Uncharacterized protein</fullName>
    </submittedName>
</protein>
<feature type="region of interest" description="Disordered" evidence="1">
    <location>
        <begin position="117"/>
        <end position="148"/>
    </location>
</feature>
<gene>
    <name evidence="2" type="primary">A01p042710.1_BraROA</name>
    <name evidence="2" type="ORF">IGI04_003189</name>
</gene>
<dbReference type="EMBL" id="JADBGQ010000001">
    <property type="protein sequence ID" value="KAG5415622.1"/>
    <property type="molecule type" value="Genomic_DNA"/>
</dbReference>
<evidence type="ECO:0000313" key="3">
    <source>
        <dbReference type="Proteomes" id="UP000823674"/>
    </source>
</evidence>
<sequence>MKIVKEHTKAIEDFVEFFSFLWGRLGFDMHISTIKERDEITLSQNTIIVKGFALTIQLVMVEARHAILANDGHARNLGKKAENVINLDPTRPIVESTLVWSDGGVTKIDVERIREEAKVHAREKKTKKPYLAKKKKKTKKPIKPSSKC</sequence>